<evidence type="ECO:0000256" key="1">
    <source>
        <dbReference type="SAM" id="Phobius"/>
    </source>
</evidence>
<evidence type="ECO:0000313" key="2">
    <source>
        <dbReference type="EMBL" id="SHL93685.1"/>
    </source>
</evidence>
<feature type="transmembrane region" description="Helical" evidence="1">
    <location>
        <begin position="170"/>
        <end position="191"/>
    </location>
</feature>
<evidence type="ECO:0000313" key="3">
    <source>
        <dbReference type="Proteomes" id="UP000184038"/>
    </source>
</evidence>
<feature type="transmembrane region" description="Helical" evidence="1">
    <location>
        <begin position="78"/>
        <end position="99"/>
    </location>
</feature>
<dbReference type="STRING" id="1120996.SAMN02746066_00111"/>
<organism evidence="2 3">
    <name type="scientific">Anaerosporobacter mobilis DSM 15930</name>
    <dbReference type="NCBI Taxonomy" id="1120996"/>
    <lineage>
        <taxon>Bacteria</taxon>
        <taxon>Bacillati</taxon>
        <taxon>Bacillota</taxon>
        <taxon>Clostridia</taxon>
        <taxon>Lachnospirales</taxon>
        <taxon>Lachnospiraceae</taxon>
        <taxon>Anaerosporobacter</taxon>
    </lineage>
</organism>
<dbReference type="Pfam" id="PF01944">
    <property type="entry name" value="SpoIIM"/>
    <property type="match status" value="1"/>
</dbReference>
<dbReference type="EMBL" id="FRCP01000005">
    <property type="protein sequence ID" value="SHL93685.1"/>
    <property type="molecule type" value="Genomic_DNA"/>
</dbReference>
<dbReference type="OrthoDB" id="2042029at2"/>
<sequence>MKSTMNMLKNRIGIYRLAAILLLIGIVLGTIAANILQRFYLNDLETINRYFGTNVNLIKINYGSLMKYIITSRLKEFIFVWISCCMVFGMPLLSLLITYKGICIGFALSSSILCYGFKGIIVYFAYIFPQCIIYIPVYILMVKKGYDLCENLYFSSKVSFKGKKSLTREYLPIILLLLLFLWIGCIVETYINSALVRNVVEWIMKQ</sequence>
<proteinExistence type="predicted"/>
<keyword evidence="3" id="KW-1185">Reference proteome</keyword>
<dbReference type="RefSeq" id="WP_073281674.1">
    <property type="nucleotide sequence ID" value="NZ_FRCP01000005.1"/>
</dbReference>
<accession>A0A1M7EPF9</accession>
<dbReference type="InterPro" id="IPR014196">
    <property type="entry name" value="SpoIIM"/>
</dbReference>
<keyword evidence="1" id="KW-1133">Transmembrane helix</keyword>
<gene>
    <name evidence="2" type="ORF">SAMN02746066_00111</name>
</gene>
<dbReference type="PIRSF" id="PIRSF038973">
    <property type="entry name" value="SpoIIM"/>
    <property type="match status" value="1"/>
</dbReference>
<dbReference type="InterPro" id="IPR002798">
    <property type="entry name" value="SpoIIM-like"/>
</dbReference>
<name>A0A1M7EPF9_9FIRM</name>
<reference evidence="2 3" key="1">
    <citation type="submission" date="2016-11" db="EMBL/GenBank/DDBJ databases">
        <authorList>
            <person name="Jaros S."/>
            <person name="Januszkiewicz K."/>
            <person name="Wedrychowicz H."/>
        </authorList>
    </citation>
    <scope>NUCLEOTIDE SEQUENCE [LARGE SCALE GENOMIC DNA]</scope>
    <source>
        <strain evidence="2 3">DSM 15930</strain>
    </source>
</reference>
<dbReference type="AlphaFoldDB" id="A0A1M7EPF9"/>
<protein>
    <submittedName>
        <fullName evidence="2">Stage II sporulation protein M</fullName>
    </submittedName>
</protein>
<keyword evidence="1" id="KW-0472">Membrane</keyword>
<feature type="transmembrane region" description="Helical" evidence="1">
    <location>
        <begin position="120"/>
        <end position="141"/>
    </location>
</feature>
<keyword evidence="1" id="KW-0812">Transmembrane</keyword>
<dbReference type="Proteomes" id="UP000184038">
    <property type="component" value="Unassembled WGS sequence"/>
</dbReference>